<dbReference type="AlphaFoldDB" id="A0A139L3E7"/>
<evidence type="ECO:0000313" key="2">
    <source>
        <dbReference type="EMBL" id="KXT45982.1"/>
    </source>
</evidence>
<proteinExistence type="predicted"/>
<feature type="transmembrane region" description="Helical" evidence="1">
    <location>
        <begin position="187"/>
        <end position="208"/>
    </location>
</feature>
<feature type="transmembrane region" description="Helical" evidence="1">
    <location>
        <begin position="26"/>
        <end position="43"/>
    </location>
</feature>
<accession>A0A139L3E7</accession>
<gene>
    <name evidence="2" type="ORF">HMPREF2531_03302</name>
</gene>
<evidence type="ECO:0000256" key="1">
    <source>
        <dbReference type="SAM" id="Phobius"/>
    </source>
</evidence>
<protein>
    <recommendedName>
        <fullName evidence="4">EpsG family protein</fullName>
    </recommendedName>
</protein>
<dbReference type="InterPro" id="IPR049458">
    <property type="entry name" value="EpsG-like"/>
</dbReference>
<dbReference type="RefSeq" id="WP_061437148.1">
    <property type="nucleotide sequence ID" value="NZ_KQ968722.1"/>
</dbReference>
<evidence type="ECO:0000313" key="3">
    <source>
        <dbReference type="Proteomes" id="UP000070319"/>
    </source>
</evidence>
<keyword evidence="1" id="KW-0812">Transmembrane</keyword>
<dbReference type="Proteomes" id="UP000070319">
    <property type="component" value="Unassembled WGS sequence"/>
</dbReference>
<organism evidence="2">
    <name type="scientific">Bacteroides intestinalis</name>
    <dbReference type="NCBI Taxonomy" id="329854"/>
    <lineage>
        <taxon>Bacteria</taxon>
        <taxon>Pseudomonadati</taxon>
        <taxon>Bacteroidota</taxon>
        <taxon>Bacteroidia</taxon>
        <taxon>Bacteroidales</taxon>
        <taxon>Bacteroidaceae</taxon>
        <taxon>Bacteroides</taxon>
    </lineage>
</organism>
<dbReference type="EMBL" id="LTDF01000130">
    <property type="protein sequence ID" value="KXT45982.1"/>
    <property type="molecule type" value="Genomic_DNA"/>
</dbReference>
<feature type="transmembrane region" description="Helical" evidence="1">
    <location>
        <begin position="314"/>
        <end position="333"/>
    </location>
</feature>
<name>A0A139L3E7_9BACE</name>
<keyword evidence="1" id="KW-1133">Transmembrane helix</keyword>
<keyword evidence="1" id="KW-0472">Membrane</keyword>
<evidence type="ECO:0008006" key="4">
    <source>
        <dbReference type="Google" id="ProtNLM"/>
    </source>
</evidence>
<dbReference type="Pfam" id="PF14897">
    <property type="entry name" value="EpsG"/>
    <property type="match status" value="1"/>
</dbReference>
<sequence>MFYFIIFFFLFAFSFAFIDKKINSIWGVAIALLLIFIAGGRYMCGADYGSYENMFNEISWQNFYFVEPLFGILIALVKYIGGFNLFLLFIAALSVSLKFWVINKYSPYPLFSYAILFVGLYVSLDMGQIRQGLGLSICWFSIQYLEKRPFVFFFLILLGIGVHFSAFVFAGIYFLRNINFSVKKAFLGIFFCFCIGKIMSLLVHIVMIDNPLLQFKIDTYVDNEDYGKAIGFNVGMLIKLVLLYILLIYKKRIIAEQQTANILINAYILGNFVYFFLLFNEIIAGRFSLYFIYFDIILVPIISKYIISQNSRTLFISLYFLFLFYQLYVRLYLTNGTDLIPYHNFLIG</sequence>
<reference evidence="2 3" key="1">
    <citation type="submission" date="2016-02" db="EMBL/GenBank/DDBJ databases">
        <authorList>
            <person name="Wen L."/>
            <person name="He K."/>
            <person name="Yang H."/>
        </authorList>
    </citation>
    <scope>NUCLEOTIDE SEQUENCE [LARGE SCALE GENOMIC DNA]</scope>
    <source>
        <strain evidence="2 3">KLE1704</strain>
    </source>
</reference>
<feature type="transmembrane region" description="Helical" evidence="1">
    <location>
        <begin position="289"/>
        <end position="307"/>
    </location>
</feature>
<feature type="transmembrane region" description="Helical" evidence="1">
    <location>
        <begin position="150"/>
        <end position="175"/>
    </location>
</feature>
<feature type="transmembrane region" description="Helical" evidence="1">
    <location>
        <begin position="228"/>
        <end position="249"/>
    </location>
</feature>
<dbReference type="PATRIC" id="fig|329854.7.peg.3371"/>
<feature type="transmembrane region" description="Helical" evidence="1">
    <location>
        <begin position="110"/>
        <end position="130"/>
    </location>
</feature>
<feature type="transmembrane region" description="Helical" evidence="1">
    <location>
        <begin position="261"/>
        <end position="283"/>
    </location>
</feature>
<comment type="caution">
    <text evidence="2">The sequence shown here is derived from an EMBL/GenBank/DDBJ whole genome shotgun (WGS) entry which is preliminary data.</text>
</comment>